<evidence type="ECO:0000256" key="5">
    <source>
        <dbReference type="ARBA" id="ARBA00023244"/>
    </source>
</evidence>
<dbReference type="GO" id="GO:0006780">
    <property type="term" value="P:uroporphyrinogen III biosynthetic process"/>
    <property type="evidence" value="ECO:0007669"/>
    <property type="project" value="UniProtKB-UniRule"/>
</dbReference>
<comment type="caution">
    <text evidence="11">The sequence shown here is derived from an EMBL/GenBank/DDBJ whole genome shotgun (WGS) entry which is preliminary data.</text>
</comment>
<evidence type="ECO:0000256" key="4">
    <source>
        <dbReference type="ARBA" id="ARBA00023239"/>
    </source>
</evidence>
<dbReference type="GO" id="GO:0004852">
    <property type="term" value="F:uroporphyrinogen-III synthase activity"/>
    <property type="evidence" value="ECO:0007669"/>
    <property type="project" value="UniProtKB-UniRule"/>
</dbReference>
<gene>
    <name evidence="11" type="ORF">EV677_1980</name>
</gene>
<evidence type="ECO:0000256" key="3">
    <source>
        <dbReference type="ARBA" id="ARBA00013109"/>
    </source>
</evidence>
<keyword evidence="12" id="KW-1185">Reference proteome</keyword>
<evidence type="ECO:0000256" key="9">
    <source>
        <dbReference type="RuleBase" id="RU366031"/>
    </source>
</evidence>
<dbReference type="EC" id="4.2.1.75" evidence="3 9"/>
<dbReference type="AlphaFoldDB" id="A0A4R6G632"/>
<evidence type="ECO:0000256" key="7">
    <source>
        <dbReference type="ARBA" id="ARBA00040167"/>
    </source>
</evidence>
<dbReference type="SUPFAM" id="SSF69618">
    <property type="entry name" value="HemD-like"/>
    <property type="match status" value="1"/>
</dbReference>
<comment type="function">
    <text evidence="6 9">Catalyzes cyclization of the linear tetrapyrrole, hydroxymethylbilane, to the macrocyclic uroporphyrinogen III.</text>
</comment>
<organism evidence="11 12">
    <name type="scientific">Herminiimonas fonticola</name>
    <dbReference type="NCBI Taxonomy" id="303380"/>
    <lineage>
        <taxon>Bacteria</taxon>
        <taxon>Pseudomonadati</taxon>
        <taxon>Pseudomonadota</taxon>
        <taxon>Betaproteobacteria</taxon>
        <taxon>Burkholderiales</taxon>
        <taxon>Oxalobacteraceae</taxon>
        <taxon>Herminiimonas</taxon>
    </lineage>
</organism>
<evidence type="ECO:0000256" key="2">
    <source>
        <dbReference type="ARBA" id="ARBA00008133"/>
    </source>
</evidence>
<accession>A0A4R6G632</accession>
<dbReference type="GO" id="GO:0006782">
    <property type="term" value="P:protoporphyrinogen IX biosynthetic process"/>
    <property type="evidence" value="ECO:0007669"/>
    <property type="project" value="UniProtKB-UniRule"/>
</dbReference>
<sequence length="266" mass="28667">MSVLTGMPDAGLGDVIITRPLAQAGVLAQRVTALGRHAIIFPLLDILPLAEQAPLQRALSDLSDYALIAFVSPNAIDAAFAARPDWPADIPIAVVGEGSRQALARHGVTGEHYTIISPTDADRTDSDTLLVELDLDALRGKQVLIVRGETGRPLLSDALRAVGVQVTLLAAYRRAAPKFDDARRSELKRLLCCQNDWIVTSSEALRFFTQMVAQLDITDGVAKMQQQRIIVSHIRIAETARALGFSNITLTRSGDDGLLAALQSRS</sequence>
<reference evidence="11 12" key="1">
    <citation type="submission" date="2019-03" db="EMBL/GenBank/DDBJ databases">
        <title>Genomic Encyclopedia of Type Strains, Phase IV (KMG-IV): sequencing the most valuable type-strain genomes for metagenomic binning, comparative biology and taxonomic classification.</title>
        <authorList>
            <person name="Goeker M."/>
        </authorList>
    </citation>
    <scope>NUCLEOTIDE SEQUENCE [LARGE SCALE GENOMIC DNA]</scope>
    <source>
        <strain evidence="11 12">DSM 18555</strain>
    </source>
</reference>
<comment type="similarity">
    <text evidence="2 9">Belongs to the uroporphyrinogen-III synthase family.</text>
</comment>
<dbReference type="Proteomes" id="UP000294737">
    <property type="component" value="Unassembled WGS sequence"/>
</dbReference>
<feature type="domain" description="Tetrapyrrole biosynthesis uroporphyrinogen III synthase" evidence="10">
    <location>
        <begin position="27"/>
        <end position="249"/>
    </location>
</feature>
<dbReference type="RefSeq" id="WP_241523057.1">
    <property type="nucleotide sequence ID" value="NZ_PTLZ01000002.1"/>
</dbReference>
<name>A0A4R6G632_9BURK</name>
<evidence type="ECO:0000259" key="10">
    <source>
        <dbReference type="Pfam" id="PF02602"/>
    </source>
</evidence>
<proteinExistence type="inferred from homology"/>
<dbReference type="PANTHER" id="PTHR38042:SF1">
    <property type="entry name" value="UROPORPHYRINOGEN-III SYNTHASE, CHLOROPLASTIC"/>
    <property type="match status" value="1"/>
</dbReference>
<keyword evidence="5 9" id="KW-0627">Porphyrin biosynthesis</keyword>
<dbReference type="Pfam" id="PF02602">
    <property type="entry name" value="HEM4"/>
    <property type="match status" value="1"/>
</dbReference>
<dbReference type="CDD" id="cd06578">
    <property type="entry name" value="HemD"/>
    <property type="match status" value="1"/>
</dbReference>
<keyword evidence="4 9" id="KW-0456">Lyase</keyword>
<dbReference type="InterPro" id="IPR039793">
    <property type="entry name" value="UROS/Hem4"/>
</dbReference>
<evidence type="ECO:0000256" key="8">
    <source>
        <dbReference type="ARBA" id="ARBA00048617"/>
    </source>
</evidence>
<evidence type="ECO:0000256" key="6">
    <source>
        <dbReference type="ARBA" id="ARBA00037589"/>
    </source>
</evidence>
<dbReference type="InterPro" id="IPR003754">
    <property type="entry name" value="4pyrrol_synth_uPrphyn_synth"/>
</dbReference>
<dbReference type="Gene3D" id="3.40.50.10090">
    <property type="match status" value="2"/>
</dbReference>
<evidence type="ECO:0000313" key="11">
    <source>
        <dbReference type="EMBL" id="TDN89912.1"/>
    </source>
</evidence>
<dbReference type="InterPro" id="IPR036108">
    <property type="entry name" value="4pyrrol_syn_uPrphyn_synt_sf"/>
</dbReference>
<comment type="pathway">
    <text evidence="1 9">Porphyrin-containing compound metabolism; protoporphyrin-IX biosynthesis; coproporphyrinogen-III from 5-aminolevulinate: step 3/4.</text>
</comment>
<dbReference type="EMBL" id="SNWF01000005">
    <property type="protein sequence ID" value="TDN89912.1"/>
    <property type="molecule type" value="Genomic_DNA"/>
</dbReference>
<comment type="catalytic activity">
    <reaction evidence="8 9">
        <text>hydroxymethylbilane = uroporphyrinogen III + H2O</text>
        <dbReference type="Rhea" id="RHEA:18965"/>
        <dbReference type="ChEBI" id="CHEBI:15377"/>
        <dbReference type="ChEBI" id="CHEBI:57308"/>
        <dbReference type="ChEBI" id="CHEBI:57845"/>
        <dbReference type="EC" id="4.2.1.75"/>
    </reaction>
</comment>
<evidence type="ECO:0000256" key="1">
    <source>
        <dbReference type="ARBA" id="ARBA00004772"/>
    </source>
</evidence>
<dbReference type="PANTHER" id="PTHR38042">
    <property type="entry name" value="UROPORPHYRINOGEN-III SYNTHASE, CHLOROPLASTIC"/>
    <property type="match status" value="1"/>
</dbReference>
<protein>
    <recommendedName>
        <fullName evidence="7 9">Uroporphyrinogen-III synthase</fullName>
        <ecNumber evidence="3 9">4.2.1.75</ecNumber>
    </recommendedName>
</protein>
<dbReference type="UniPathway" id="UPA00251">
    <property type="reaction ID" value="UER00320"/>
</dbReference>
<evidence type="ECO:0000313" key="12">
    <source>
        <dbReference type="Proteomes" id="UP000294737"/>
    </source>
</evidence>